<keyword evidence="4" id="KW-0456">Lyase</keyword>
<dbReference type="GO" id="GO:0008836">
    <property type="term" value="F:diaminopimelate decarboxylase activity"/>
    <property type="evidence" value="ECO:0007669"/>
    <property type="project" value="UniProtKB-EC"/>
</dbReference>
<reference evidence="4" key="1">
    <citation type="submission" date="2019-08" db="EMBL/GenBank/DDBJ databases">
        <authorList>
            <person name="Kucharzyk K."/>
            <person name="Murdoch R.W."/>
            <person name="Higgins S."/>
            <person name="Loffler F."/>
        </authorList>
    </citation>
    <scope>NUCLEOTIDE SEQUENCE</scope>
</reference>
<gene>
    <name evidence="4" type="primary">lysA_25</name>
    <name evidence="4" type="ORF">SDC9_80400</name>
</gene>
<dbReference type="Gene3D" id="2.40.37.10">
    <property type="entry name" value="Lyase, Ornithine Decarboxylase, Chain A, domain 1"/>
    <property type="match status" value="1"/>
</dbReference>
<feature type="domain" description="Orn/DAP/Arg decarboxylase 2 C-terminal" evidence="3">
    <location>
        <begin position="1"/>
        <end position="62"/>
    </location>
</feature>
<dbReference type="PANTHER" id="PTHR43727:SF2">
    <property type="entry name" value="GROUP IV DECARBOXYLASE"/>
    <property type="match status" value="1"/>
</dbReference>
<dbReference type="AlphaFoldDB" id="A0A644YZV0"/>
<comment type="cofactor">
    <cofactor evidence="1">
        <name>pyridoxal 5'-phosphate</name>
        <dbReference type="ChEBI" id="CHEBI:597326"/>
    </cofactor>
</comment>
<dbReference type="SUPFAM" id="SSF50621">
    <property type="entry name" value="Alanine racemase C-terminal domain-like"/>
    <property type="match status" value="1"/>
</dbReference>
<organism evidence="4">
    <name type="scientific">bioreactor metagenome</name>
    <dbReference type="NCBI Taxonomy" id="1076179"/>
    <lineage>
        <taxon>unclassified sequences</taxon>
        <taxon>metagenomes</taxon>
        <taxon>ecological metagenomes</taxon>
    </lineage>
</organism>
<dbReference type="GO" id="GO:0009089">
    <property type="term" value="P:lysine biosynthetic process via diaminopimelate"/>
    <property type="evidence" value="ECO:0007669"/>
    <property type="project" value="TreeGrafter"/>
</dbReference>
<keyword evidence="2" id="KW-0663">Pyridoxal phosphate</keyword>
<name>A0A644YZV0_9ZZZZ</name>
<evidence type="ECO:0000256" key="1">
    <source>
        <dbReference type="ARBA" id="ARBA00001933"/>
    </source>
</evidence>
<dbReference type="PANTHER" id="PTHR43727">
    <property type="entry name" value="DIAMINOPIMELATE DECARBOXYLASE"/>
    <property type="match status" value="1"/>
</dbReference>
<comment type="caution">
    <text evidence="4">The sequence shown here is derived from an EMBL/GenBank/DDBJ whole genome shotgun (WGS) entry which is preliminary data.</text>
</comment>
<sequence>MNDLIRPALYQASHKIDNLTSSGKQKRYDVVGPVCESSDTFGSNILLPETGRGDLMAIRSAGAYGQVMAMKYNQRDLAPEIYSE</sequence>
<proteinExistence type="predicted"/>
<evidence type="ECO:0000313" key="4">
    <source>
        <dbReference type="EMBL" id="MPM33819.1"/>
    </source>
</evidence>
<evidence type="ECO:0000256" key="2">
    <source>
        <dbReference type="ARBA" id="ARBA00022898"/>
    </source>
</evidence>
<dbReference type="Pfam" id="PF00278">
    <property type="entry name" value="Orn_DAP_Arg_deC"/>
    <property type="match status" value="1"/>
</dbReference>
<evidence type="ECO:0000259" key="3">
    <source>
        <dbReference type="Pfam" id="PF00278"/>
    </source>
</evidence>
<dbReference type="InterPro" id="IPR022643">
    <property type="entry name" value="De-COase2_C"/>
</dbReference>
<dbReference type="InterPro" id="IPR009006">
    <property type="entry name" value="Ala_racemase/Decarboxylase_C"/>
</dbReference>
<dbReference type="EC" id="4.1.1.20" evidence="4"/>
<dbReference type="EMBL" id="VSSQ01006773">
    <property type="protein sequence ID" value="MPM33819.1"/>
    <property type="molecule type" value="Genomic_DNA"/>
</dbReference>
<accession>A0A644YZV0</accession>
<protein>
    <submittedName>
        <fullName evidence="4">Diaminopimelate decarboxylase</fullName>
        <ecNumber evidence="4">4.1.1.20</ecNumber>
    </submittedName>
</protein>